<name>A0A0F9B126_9ZZZZ</name>
<dbReference type="InterPro" id="IPR027417">
    <property type="entry name" value="P-loop_NTPase"/>
</dbReference>
<reference evidence="1" key="1">
    <citation type="journal article" date="2015" name="Nature">
        <title>Complex archaea that bridge the gap between prokaryotes and eukaryotes.</title>
        <authorList>
            <person name="Spang A."/>
            <person name="Saw J.H."/>
            <person name="Jorgensen S.L."/>
            <person name="Zaremba-Niedzwiedzka K."/>
            <person name="Martijn J."/>
            <person name="Lind A.E."/>
            <person name="van Eijk R."/>
            <person name="Schleper C."/>
            <person name="Guy L."/>
            <person name="Ettema T.J."/>
        </authorList>
    </citation>
    <scope>NUCLEOTIDE SEQUENCE</scope>
</reference>
<dbReference type="AlphaFoldDB" id="A0A0F9B126"/>
<dbReference type="Gene3D" id="3.40.50.300">
    <property type="entry name" value="P-loop containing nucleotide triphosphate hydrolases"/>
    <property type="match status" value="1"/>
</dbReference>
<dbReference type="EMBL" id="LAZR01039995">
    <property type="protein sequence ID" value="KKL15619.1"/>
    <property type="molecule type" value="Genomic_DNA"/>
</dbReference>
<protein>
    <recommendedName>
        <fullName evidence="2">ABC transporter domain-containing protein</fullName>
    </recommendedName>
</protein>
<accession>A0A0F9B126</accession>
<organism evidence="1">
    <name type="scientific">marine sediment metagenome</name>
    <dbReference type="NCBI Taxonomy" id="412755"/>
    <lineage>
        <taxon>unclassified sequences</taxon>
        <taxon>metagenomes</taxon>
        <taxon>ecological metagenomes</taxon>
    </lineage>
</organism>
<sequence length="37" mass="3917">MTQPHLSIRGLSAGYGEISVLHDVDLDIAPGRVTAIL</sequence>
<comment type="caution">
    <text evidence="1">The sequence shown here is derived from an EMBL/GenBank/DDBJ whole genome shotgun (WGS) entry which is preliminary data.</text>
</comment>
<gene>
    <name evidence="1" type="ORF">LCGC14_2503760</name>
</gene>
<dbReference type="SUPFAM" id="SSF52540">
    <property type="entry name" value="P-loop containing nucleoside triphosphate hydrolases"/>
    <property type="match status" value="1"/>
</dbReference>
<proteinExistence type="predicted"/>
<evidence type="ECO:0000313" key="1">
    <source>
        <dbReference type="EMBL" id="KKL15619.1"/>
    </source>
</evidence>
<evidence type="ECO:0008006" key="2">
    <source>
        <dbReference type="Google" id="ProtNLM"/>
    </source>
</evidence>
<feature type="non-terminal residue" evidence="1">
    <location>
        <position position="37"/>
    </location>
</feature>